<evidence type="ECO:0000256" key="2">
    <source>
        <dbReference type="ARBA" id="ARBA00017446"/>
    </source>
</evidence>
<sequence>MTKATQLTRQQQIDAIKKDWAENPRWKGVKRPFTAEEVVALRGSVVPENTIAKLGAAKLWDLVNGGAKKGYVNSLGALTGGQAVQQAKAGIEAIYLSGWQVAADANLAGTMYPDQSLYPANSVPAVVSRINNSFRRADQIQWSKEVNPGDKNYTDYFLPIVADAEAGFGGVLNAFELMKSMIDAGAAGVHFEDQLASVKKCGHMGGKVLVPTQEAVQKLVAARLAADVSGVETLVIARTDANAADLMTSDCDPYDRDFVTGERTSEGFYRVKAGLDQAISRGLAYAPYADLIWCETAKPCLEEAKKFADAIHAQYPDQLLAYNCSPSFNWKKNLDDATIAKFQQELSNMGYKYQFITLAGIHNMWYNMFDLAYDYARGEGMKHYVEKVQEVEFAAAEKGYTFVSHQQEVGTGYFDQVTTCIQGGKSSVTALTGSTEEEQF</sequence>
<dbReference type="InterPro" id="IPR040442">
    <property type="entry name" value="Pyrv_kinase-like_dom_sf"/>
</dbReference>
<dbReference type="GO" id="GO:0004451">
    <property type="term" value="F:isocitrate lyase activity"/>
    <property type="evidence" value="ECO:0007669"/>
    <property type="project" value="UniProtKB-EC"/>
</dbReference>
<dbReference type="EMBL" id="JAPDMX010000002">
    <property type="protein sequence ID" value="MCW3171194.1"/>
    <property type="molecule type" value="Genomic_DNA"/>
</dbReference>
<dbReference type="PANTHER" id="PTHR21631:SF3">
    <property type="entry name" value="BIFUNCTIONAL GLYOXYLATE CYCLE PROTEIN"/>
    <property type="match status" value="1"/>
</dbReference>
<dbReference type="PIRSF" id="PIRSF001362">
    <property type="entry name" value="Isocit_lyase"/>
    <property type="match status" value="1"/>
</dbReference>
<organism evidence="7 8">
    <name type="scientific">Shewanella subflava</name>
    <dbReference type="NCBI Taxonomy" id="2986476"/>
    <lineage>
        <taxon>Bacteria</taxon>
        <taxon>Pseudomonadati</taxon>
        <taxon>Pseudomonadota</taxon>
        <taxon>Gammaproteobacteria</taxon>
        <taxon>Alteromonadales</taxon>
        <taxon>Shewanellaceae</taxon>
        <taxon>Shewanella</taxon>
    </lineage>
</organism>
<evidence type="ECO:0000256" key="6">
    <source>
        <dbReference type="NCBIfam" id="TIGR01346"/>
    </source>
</evidence>
<dbReference type="InterPro" id="IPR006254">
    <property type="entry name" value="Isocitrate_lyase"/>
</dbReference>
<keyword evidence="4 7" id="KW-0456">Lyase</keyword>
<gene>
    <name evidence="7" type="primary">aceA</name>
    <name evidence="7" type="ORF">OHT75_01730</name>
</gene>
<accession>A0ABT3I552</accession>
<dbReference type="RefSeq" id="WP_264724661.1">
    <property type="nucleotide sequence ID" value="NZ_JAPDMX010000002.1"/>
</dbReference>
<dbReference type="PROSITE" id="PS00161">
    <property type="entry name" value="ISOCITRATE_LYASE"/>
    <property type="match status" value="1"/>
</dbReference>
<evidence type="ECO:0000313" key="8">
    <source>
        <dbReference type="Proteomes" id="UP001163714"/>
    </source>
</evidence>
<dbReference type="NCBIfam" id="TIGR01346">
    <property type="entry name" value="isocit_lyase"/>
    <property type="match status" value="2"/>
</dbReference>
<keyword evidence="3" id="KW-0479">Metal-binding</keyword>
<dbReference type="Gene3D" id="3.20.20.60">
    <property type="entry name" value="Phosphoenolpyruvate-binding domains"/>
    <property type="match status" value="1"/>
</dbReference>
<dbReference type="InterPro" id="IPR015813">
    <property type="entry name" value="Pyrv/PenolPyrv_kinase-like_dom"/>
</dbReference>
<reference evidence="7" key="1">
    <citation type="submission" date="2022-10" db="EMBL/GenBank/DDBJ databases">
        <title>Shewanella flava sp. nov, isolated from the estuary of the Fenhe River into the Yellow River.</title>
        <authorList>
            <person name="Li Y."/>
        </authorList>
    </citation>
    <scope>NUCLEOTIDE SEQUENCE</scope>
    <source>
        <strain evidence="7">FYR11-62</strain>
    </source>
</reference>
<dbReference type="InterPro" id="IPR039556">
    <property type="entry name" value="ICL/PEPM"/>
</dbReference>
<evidence type="ECO:0000256" key="5">
    <source>
        <dbReference type="ARBA" id="ARBA00023531"/>
    </source>
</evidence>
<dbReference type="PANTHER" id="PTHR21631">
    <property type="entry name" value="ISOCITRATE LYASE/MALATE SYNTHASE"/>
    <property type="match status" value="1"/>
</dbReference>
<dbReference type="NCBIfam" id="NF011645">
    <property type="entry name" value="PRK15063.1"/>
    <property type="match status" value="1"/>
</dbReference>
<dbReference type="CDD" id="cd00377">
    <property type="entry name" value="ICL_PEPM"/>
    <property type="match status" value="1"/>
</dbReference>
<keyword evidence="8" id="KW-1185">Reference proteome</keyword>
<dbReference type="EC" id="4.1.3.1" evidence="1 6"/>
<dbReference type="Pfam" id="PF00463">
    <property type="entry name" value="ICL"/>
    <property type="match status" value="2"/>
</dbReference>
<evidence type="ECO:0000256" key="4">
    <source>
        <dbReference type="ARBA" id="ARBA00023239"/>
    </source>
</evidence>
<evidence type="ECO:0000256" key="3">
    <source>
        <dbReference type="ARBA" id="ARBA00022723"/>
    </source>
</evidence>
<proteinExistence type="predicted"/>
<name>A0ABT3I552_9GAMM</name>
<dbReference type="Proteomes" id="UP001163714">
    <property type="component" value="Unassembled WGS sequence"/>
</dbReference>
<dbReference type="InterPro" id="IPR018523">
    <property type="entry name" value="Isocitrate_lyase_ph_CS"/>
</dbReference>
<protein>
    <recommendedName>
        <fullName evidence="2 6">Isocitrate lyase</fullName>
        <ecNumber evidence="1 6">4.1.3.1</ecNumber>
    </recommendedName>
</protein>
<comment type="catalytic activity">
    <reaction evidence="5">
        <text>D-threo-isocitrate = glyoxylate + succinate</text>
        <dbReference type="Rhea" id="RHEA:13245"/>
        <dbReference type="ChEBI" id="CHEBI:15562"/>
        <dbReference type="ChEBI" id="CHEBI:30031"/>
        <dbReference type="ChEBI" id="CHEBI:36655"/>
        <dbReference type="EC" id="4.1.3.1"/>
    </reaction>
</comment>
<evidence type="ECO:0000313" key="7">
    <source>
        <dbReference type="EMBL" id="MCW3171194.1"/>
    </source>
</evidence>
<comment type="caution">
    <text evidence="7">The sequence shown here is derived from an EMBL/GenBank/DDBJ whole genome shotgun (WGS) entry which is preliminary data.</text>
</comment>
<dbReference type="SUPFAM" id="SSF51621">
    <property type="entry name" value="Phosphoenolpyruvate/pyruvate domain"/>
    <property type="match status" value="1"/>
</dbReference>
<evidence type="ECO:0000256" key="1">
    <source>
        <dbReference type="ARBA" id="ARBA00012909"/>
    </source>
</evidence>